<dbReference type="InterPro" id="IPR036691">
    <property type="entry name" value="Endo/exonu/phosph_ase_sf"/>
</dbReference>
<dbReference type="AlphaFoldDB" id="A0A8W4F7B5"/>
<organism evidence="1 2">
    <name type="scientific">Sus scrofa</name>
    <name type="common">Pig</name>
    <dbReference type="NCBI Taxonomy" id="9823"/>
    <lineage>
        <taxon>Eukaryota</taxon>
        <taxon>Metazoa</taxon>
        <taxon>Chordata</taxon>
        <taxon>Craniata</taxon>
        <taxon>Vertebrata</taxon>
        <taxon>Euteleostomi</taxon>
        <taxon>Mammalia</taxon>
        <taxon>Eutheria</taxon>
        <taxon>Laurasiatheria</taxon>
        <taxon>Artiodactyla</taxon>
        <taxon>Suina</taxon>
        <taxon>Suidae</taxon>
        <taxon>Sus</taxon>
    </lineage>
</organism>
<dbReference type="Gene3D" id="3.60.10.10">
    <property type="entry name" value="Endonuclease/exonuclease/phosphatase"/>
    <property type="match status" value="1"/>
</dbReference>
<protein>
    <submittedName>
        <fullName evidence="1">Uncharacterized protein</fullName>
    </submittedName>
</protein>
<name>A0A8W4F7B5_PIG</name>
<dbReference type="GeneTree" id="ENSGT00950000183016"/>
<reference evidence="1" key="2">
    <citation type="submission" date="2025-08" db="UniProtKB">
        <authorList>
            <consortium name="Ensembl"/>
        </authorList>
    </citation>
    <scope>IDENTIFICATION</scope>
</reference>
<reference evidence="1" key="3">
    <citation type="submission" date="2025-09" db="UniProtKB">
        <authorList>
            <consortium name="Ensembl"/>
        </authorList>
    </citation>
    <scope>IDENTIFICATION</scope>
</reference>
<dbReference type="Proteomes" id="UP000008227">
    <property type="component" value="Chromosome 1"/>
</dbReference>
<accession>A0A8W4F7B5</accession>
<proteinExistence type="predicted"/>
<keyword evidence="2" id="KW-1185">Reference proteome</keyword>
<reference evidence="1" key="1">
    <citation type="journal article" date="2020" name="Gigascience">
        <title>An improved pig reference genome sequence to enable pig genetics and genomics research.</title>
        <authorList>
            <person name="Warr A."/>
            <person name="Affara N."/>
            <person name="Aken B."/>
            <person name="Beiki H."/>
            <person name="Bickhart D.M."/>
            <person name="Billis K."/>
            <person name="Chow W."/>
            <person name="Eory L."/>
            <person name="Finlayson H.A."/>
            <person name="Flicek P."/>
            <person name="Giron C.G."/>
            <person name="Griffin D.K."/>
            <person name="Hall R."/>
            <person name="Hannum G."/>
            <person name="Hourlier T."/>
            <person name="Howe K."/>
            <person name="Hume D.A."/>
            <person name="Izuogu O."/>
            <person name="Kim K."/>
            <person name="Koren S."/>
            <person name="Liu H."/>
            <person name="Manchanda N."/>
            <person name="Martin F.J."/>
            <person name="Nonneman D.J."/>
            <person name="O'Connor R.E."/>
            <person name="Phillippy A.M."/>
            <person name="Rohrer G.A."/>
            <person name="Rosen B.D."/>
            <person name="Rund L.A."/>
            <person name="Sargent C.A."/>
            <person name="Schook L.B."/>
            <person name="Schroeder S.G."/>
            <person name="Schwartz A.S."/>
            <person name="Skinner B.M."/>
            <person name="Talbot R."/>
            <person name="Tseng E."/>
            <person name="Tuggle C.K."/>
            <person name="Watson M."/>
            <person name="Smith T.P.L."/>
            <person name="Archibald A.L."/>
        </authorList>
    </citation>
    <scope>NUCLEOTIDE SEQUENCE [LARGE SCALE GENOMIC DNA]</scope>
    <source>
        <strain evidence="1">Duroc</strain>
    </source>
</reference>
<dbReference type="Ensembl" id="ENSSSCT00000097703.1">
    <property type="protein sequence ID" value="ENSSSCP00000075178.1"/>
    <property type="gene ID" value="ENSSSCG00000052990.1"/>
</dbReference>
<dbReference type="SUPFAM" id="SSF56219">
    <property type="entry name" value="DNase I-like"/>
    <property type="match status" value="1"/>
</dbReference>
<evidence type="ECO:0000313" key="2">
    <source>
        <dbReference type="Proteomes" id="UP000008227"/>
    </source>
</evidence>
<sequence length="129" mass="15094">NKDNYRRQKGHYIIVKGSIQEEDRTVVNIYAPNIGAPQYIRQLLIVIKPEINNNTILVGEFKTPLVSVDKLSRWKINKETQALRDALDKMDLIDFKNIPPNISRIYLLLRCTWNILQNRSHLEPQIKSL</sequence>
<evidence type="ECO:0000313" key="1">
    <source>
        <dbReference type="Ensembl" id="ENSSSCP00000075178.1"/>
    </source>
</evidence>